<sequence length="643" mass="72473">MNNQQQNNRLQLNFGFGGGGGGGGGGDRNNYNQDSSGRAFPTTPSTFPQPVYPNQSGQQEVWGTQQQGNGNGNGNGYGGGPGYFMNPYQQAQFQEQQRNLQTPSAARFNEAANGLVHQLSHQHLGGAGGGGGRSGSPYGRQPSPSQQRPRTAGDRGYQYGGHTPRQPSLNDEEPPPKSPEKYSDNVIRQGKVSVNLVSTFFKDSVQRARDRNQRALELESIMKEPSISDSRKAQKENSMRRAEAEYLRFLRTKERPQNFSTVKIIGKGAFGEVKLVQRKNDGKIYALKSLVKSEMFKKDQLAHVRSERDILAEADSPWVVKLHTTFQDNTFLYMLMEFLPGGDLMTMLIKYEIFTEDITRFYMAELVLAIEAVHKLGFIHRDIKPDNILLDRGGHIKLTDFGLSTGFHKEHEASYYKKLLAGAPHKSARDNRNSMNLDQIQLTVSNRTQINTWRKSRRQLAYSTVGTPDYIAPEIFSGQGYDFGCDWWSVGTIMFECLIGWPPFCAEEPHDTYRKIVDWPRNLHFPPDQQLGAEAEDFVKHLICDAEHRLGRLGGAHGAHEIRQHPFFRGVQWDGLRRIRAPFEPKLQSNIDTQYFPIDEIDQNDHSDALRAQTAQAGDDIAAEMSLPFIGYTYKRFDAFRGS</sequence>
<evidence type="ECO:0000259" key="13">
    <source>
        <dbReference type="PROSITE" id="PS50011"/>
    </source>
</evidence>
<evidence type="ECO:0000256" key="2">
    <source>
        <dbReference type="ARBA" id="ARBA00022527"/>
    </source>
</evidence>
<dbReference type="InterPro" id="IPR017441">
    <property type="entry name" value="Protein_kinase_ATP_BS"/>
</dbReference>
<keyword evidence="2" id="KW-0723">Serine/threonine-protein kinase</keyword>
<feature type="compositionally biased region" description="Gly residues" evidence="12">
    <location>
        <begin position="125"/>
        <end position="134"/>
    </location>
</feature>
<comment type="catalytic activity">
    <reaction evidence="9">
        <text>L-threonyl-[protein] + ATP = O-phospho-L-threonyl-[protein] + ADP + H(+)</text>
        <dbReference type="Rhea" id="RHEA:46608"/>
        <dbReference type="Rhea" id="RHEA-COMP:11060"/>
        <dbReference type="Rhea" id="RHEA-COMP:11605"/>
        <dbReference type="ChEBI" id="CHEBI:15378"/>
        <dbReference type="ChEBI" id="CHEBI:30013"/>
        <dbReference type="ChEBI" id="CHEBI:30616"/>
        <dbReference type="ChEBI" id="CHEBI:61977"/>
        <dbReference type="ChEBI" id="CHEBI:456216"/>
        <dbReference type="EC" id="2.7.11.1"/>
    </reaction>
</comment>
<dbReference type="GO" id="GO:0004674">
    <property type="term" value="F:protein serine/threonine kinase activity"/>
    <property type="evidence" value="ECO:0007669"/>
    <property type="project" value="UniProtKB-KW"/>
</dbReference>
<dbReference type="InterPro" id="IPR000961">
    <property type="entry name" value="AGC-kinase_C"/>
</dbReference>
<evidence type="ECO:0000313" key="15">
    <source>
        <dbReference type="EMBL" id="KAF2869991.1"/>
    </source>
</evidence>
<keyword evidence="5 11" id="KW-0547">Nucleotide-binding</keyword>
<evidence type="ECO:0000256" key="6">
    <source>
        <dbReference type="ARBA" id="ARBA00022777"/>
    </source>
</evidence>
<dbReference type="InterPro" id="IPR000719">
    <property type="entry name" value="Prot_kinase_dom"/>
</dbReference>
<dbReference type="Proteomes" id="UP000481861">
    <property type="component" value="Unassembled WGS sequence"/>
</dbReference>
<evidence type="ECO:0000256" key="7">
    <source>
        <dbReference type="ARBA" id="ARBA00022840"/>
    </source>
</evidence>
<name>A0A7C8I7C3_9PLEO</name>
<feature type="domain" description="AGC-kinase C-terminal" evidence="14">
    <location>
        <begin position="569"/>
        <end position="643"/>
    </location>
</feature>
<dbReference type="AlphaFoldDB" id="A0A7C8I7C3"/>
<dbReference type="FunFam" id="3.30.200.20:FF:000192">
    <property type="entry name" value="Serine/threonine-protein kinase cot-1"/>
    <property type="match status" value="1"/>
</dbReference>
<dbReference type="OrthoDB" id="3638488at2759"/>
<comment type="catalytic activity">
    <reaction evidence="10">
        <text>L-seryl-[protein] + ATP = O-phospho-L-seryl-[protein] + ADP + H(+)</text>
        <dbReference type="Rhea" id="RHEA:17989"/>
        <dbReference type="Rhea" id="RHEA-COMP:9863"/>
        <dbReference type="Rhea" id="RHEA-COMP:11604"/>
        <dbReference type="ChEBI" id="CHEBI:15378"/>
        <dbReference type="ChEBI" id="CHEBI:29999"/>
        <dbReference type="ChEBI" id="CHEBI:30616"/>
        <dbReference type="ChEBI" id="CHEBI:83421"/>
        <dbReference type="ChEBI" id="CHEBI:456216"/>
        <dbReference type="EC" id="2.7.11.1"/>
    </reaction>
</comment>
<dbReference type="Pfam" id="PF00069">
    <property type="entry name" value="Pkinase"/>
    <property type="match status" value="2"/>
</dbReference>
<evidence type="ECO:0000256" key="1">
    <source>
        <dbReference type="ARBA" id="ARBA00012513"/>
    </source>
</evidence>
<evidence type="ECO:0000256" key="12">
    <source>
        <dbReference type="SAM" id="MobiDB-lite"/>
    </source>
</evidence>
<dbReference type="EMBL" id="JAADJZ010000015">
    <property type="protein sequence ID" value="KAF2869991.1"/>
    <property type="molecule type" value="Genomic_DNA"/>
</dbReference>
<dbReference type="SUPFAM" id="SSF56112">
    <property type="entry name" value="Protein kinase-like (PK-like)"/>
    <property type="match status" value="1"/>
</dbReference>
<dbReference type="Gene3D" id="1.10.510.10">
    <property type="entry name" value="Transferase(Phosphotransferase) domain 1"/>
    <property type="match status" value="1"/>
</dbReference>
<evidence type="ECO:0000256" key="5">
    <source>
        <dbReference type="ARBA" id="ARBA00022741"/>
    </source>
</evidence>
<organism evidence="15 16">
    <name type="scientific">Massariosphaeria phaeospora</name>
    <dbReference type="NCBI Taxonomy" id="100035"/>
    <lineage>
        <taxon>Eukaryota</taxon>
        <taxon>Fungi</taxon>
        <taxon>Dikarya</taxon>
        <taxon>Ascomycota</taxon>
        <taxon>Pezizomycotina</taxon>
        <taxon>Dothideomycetes</taxon>
        <taxon>Pleosporomycetidae</taxon>
        <taxon>Pleosporales</taxon>
        <taxon>Pleosporales incertae sedis</taxon>
        <taxon>Massariosphaeria</taxon>
    </lineage>
</organism>
<dbReference type="InterPro" id="IPR050839">
    <property type="entry name" value="Rho-assoc_Ser/Thr_Kinase"/>
</dbReference>
<keyword evidence="3" id="KW-0597">Phosphoprotein</keyword>
<evidence type="ECO:0000259" key="14">
    <source>
        <dbReference type="PROSITE" id="PS51285"/>
    </source>
</evidence>
<evidence type="ECO:0000256" key="9">
    <source>
        <dbReference type="ARBA" id="ARBA00047899"/>
    </source>
</evidence>
<dbReference type="SMART" id="SM00220">
    <property type="entry name" value="S_TKc"/>
    <property type="match status" value="1"/>
</dbReference>
<proteinExistence type="inferred from homology"/>
<dbReference type="PROSITE" id="PS00107">
    <property type="entry name" value="PROTEIN_KINASE_ATP"/>
    <property type="match status" value="1"/>
</dbReference>
<keyword evidence="7 11" id="KW-0067">ATP-binding</keyword>
<feature type="compositionally biased region" description="Gly residues" evidence="12">
    <location>
        <begin position="69"/>
        <end position="82"/>
    </location>
</feature>
<feature type="domain" description="Protein kinase" evidence="13">
    <location>
        <begin position="259"/>
        <end position="568"/>
    </location>
</feature>
<evidence type="ECO:0000256" key="10">
    <source>
        <dbReference type="ARBA" id="ARBA00048679"/>
    </source>
</evidence>
<comment type="similarity">
    <text evidence="8">Belongs to the protein kinase superfamily. STE Ser/Thr protein kinase family. COT1 subfamily.</text>
</comment>
<evidence type="ECO:0000256" key="8">
    <source>
        <dbReference type="ARBA" id="ARBA00038271"/>
    </source>
</evidence>
<gene>
    <name evidence="15" type="ORF">BDV95DRAFT_608787</name>
</gene>
<evidence type="ECO:0000256" key="4">
    <source>
        <dbReference type="ARBA" id="ARBA00022679"/>
    </source>
</evidence>
<reference evidence="15 16" key="1">
    <citation type="submission" date="2020-01" db="EMBL/GenBank/DDBJ databases">
        <authorList>
            <consortium name="DOE Joint Genome Institute"/>
            <person name="Haridas S."/>
            <person name="Albert R."/>
            <person name="Binder M."/>
            <person name="Bloem J."/>
            <person name="Labutti K."/>
            <person name="Salamov A."/>
            <person name="Andreopoulos B."/>
            <person name="Baker S.E."/>
            <person name="Barry K."/>
            <person name="Bills G."/>
            <person name="Bluhm B.H."/>
            <person name="Cannon C."/>
            <person name="Castanera R."/>
            <person name="Culley D.E."/>
            <person name="Daum C."/>
            <person name="Ezra D."/>
            <person name="Gonzalez J.B."/>
            <person name="Henrissat B."/>
            <person name="Kuo A."/>
            <person name="Liang C."/>
            <person name="Lipzen A."/>
            <person name="Lutzoni F."/>
            <person name="Magnuson J."/>
            <person name="Mondo S."/>
            <person name="Nolan M."/>
            <person name="Ohm R."/>
            <person name="Pangilinan J."/>
            <person name="Park H.-J.H."/>
            <person name="Ramirez L."/>
            <person name="Alfaro M."/>
            <person name="Sun H."/>
            <person name="Tritt A."/>
            <person name="Yoshinaga Y."/>
            <person name="Zwiers L.-H.L."/>
            <person name="Turgeon B.G."/>
            <person name="Goodwin S.B."/>
            <person name="Spatafora J.W."/>
            <person name="Crous P.W."/>
            <person name="Grigoriev I.V."/>
        </authorList>
    </citation>
    <scope>NUCLEOTIDE SEQUENCE [LARGE SCALE GENOMIC DNA]</scope>
    <source>
        <strain evidence="15 16">CBS 611.86</strain>
    </source>
</reference>
<dbReference type="InterPro" id="IPR011009">
    <property type="entry name" value="Kinase-like_dom_sf"/>
</dbReference>
<keyword evidence="16" id="KW-1185">Reference proteome</keyword>
<evidence type="ECO:0000256" key="3">
    <source>
        <dbReference type="ARBA" id="ARBA00022553"/>
    </source>
</evidence>
<feature type="region of interest" description="Disordered" evidence="12">
    <location>
        <begin position="1"/>
        <end position="86"/>
    </location>
</feature>
<evidence type="ECO:0000313" key="16">
    <source>
        <dbReference type="Proteomes" id="UP000481861"/>
    </source>
</evidence>
<keyword evidence="4" id="KW-0808">Transferase</keyword>
<dbReference type="PROSITE" id="PS50011">
    <property type="entry name" value="PROTEIN_KINASE_DOM"/>
    <property type="match status" value="1"/>
</dbReference>
<feature type="compositionally biased region" description="Low complexity" evidence="12">
    <location>
        <begin position="135"/>
        <end position="150"/>
    </location>
</feature>
<feature type="compositionally biased region" description="Gly residues" evidence="12">
    <location>
        <begin position="15"/>
        <end position="27"/>
    </location>
</feature>
<feature type="compositionally biased region" description="Low complexity" evidence="12">
    <location>
        <begin position="1"/>
        <end position="14"/>
    </location>
</feature>
<dbReference type="PANTHER" id="PTHR22988:SF76">
    <property type="entry name" value="CHROMOSOME UNDETERMINED SCAFFOLD_135, WHOLE GENOME SHOTGUN SEQUENCE"/>
    <property type="match status" value="1"/>
</dbReference>
<dbReference type="PANTHER" id="PTHR22988">
    <property type="entry name" value="MYOTONIC DYSTROPHY S/T KINASE-RELATED"/>
    <property type="match status" value="1"/>
</dbReference>
<keyword evidence="6 15" id="KW-0418">Kinase</keyword>
<feature type="binding site" evidence="11">
    <location>
        <position position="288"/>
    </location>
    <ligand>
        <name>ATP</name>
        <dbReference type="ChEBI" id="CHEBI:30616"/>
    </ligand>
</feature>
<dbReference type="InterPro" id="IPR008271">
    <property type="entry name" value="Ser/Thr_kinase_AS"/>
</dbReference>
<dbReference type="PROSITE" id="PS51285">
    <property type="entry name" value="AGC_KINASE_CTER"/>
    <property type="match status" value="1"/>
</dbReference>
<dbReference type="GO" id="GO:0005524">
    <property type="term" value="F:ATP binding"/>
    <property type="evidence" value="ECO:0007669"/>
    <property type="project" value="UniProtKB-UniRule"/>
</dbReference>
<dbReference type="EC" id="2.7.11.1" evidence="1"/>
<accession>A0A7C8I7C3</accession>
<comment type="caution">
    <text evidence="15">The sequence shown here is derived from an EMBL/GenBank/DDBJ whole genome shotgun (WGS) entry which is preliminary data.</text>
</comment>
<dbReference type="PROSITE" id="PS00108">
    <property type="entry name" value="PROTEIN_KINASE_ST"/>
    <property type="match status" value="1"/>
</dbReference>
<feature type="compositionally biased region" description="Basic and acidic residues" evidence="12">
    <location>
        <begin position="174"/>
        <end position="183"/>
    </location>
</feature>
<protein>
    <recommendedName>
        <fullName evidence="1">non-specific serine/threonine protein kinase</fullName>
        <ecNumber evidence="1">2.7.11.1</ecNumber>
    </recommendedName>
</protein>
<evidence type="ECO:0000256" key="11">
    <source>
        <dbReference type="PROSITE-ProRule" id="PRU10141"/>
    </source>
</evidence>
<feature type="region of interest" description="Disordered" evidence="12">
    <location>
        <begin position="121"/>
        <end position="187"/>
    </location>
</feature>
<dbReference type="SMART" id="SM00133">
    <property type="entry name" value="S_TK_X"/>
    <property type="match status" value="1"/>
</dbReference>
<dbReference type="Gene3D" id="3.30.200.20">
    <property type="entry name" value="Phosphorylase Kinase, domain 1"/>
    <property type="match status" value="1"/>
</dbReference>
<feature type="compositionally biased region" description="Polar residues" evidence="12">
    <location>
        <begin position="29"/>
        <end position="62"/>
    </location>
</feature>